<comment type="cofactor">
    <cofactor evidence="1">
        <name>[4Fe-4S] cluster</name>
        <dbReference type="ChEBI" id="CHEBI:49883"/>
    </cofactor>
</comment>
<keyword evidence="2" id="KW-0489">Methyltransferase</keyword>
<evidence type="ECO:0000259" key="8">
    <source>
        <dbReference type="PROSITE" id="PS51918"/>
    </source>
</evidence>
<dbReference type="InterPro" id="IPR034466">
    <property type="entry name" value="Methyltransferase_Class_B"/>
</dbReference>
<dbReference type="SMART" id="SM00729">
    <property type="entry name" value="Elp3"/>
    <property type="match status" value="1"/>
</dbReference>
<keyword evidence="4" id="KW-0949">S-adenosyl-L-methionine</keyword>
<evidence type="ECO:0000256" key="4">
    <source>
        <dbReference type="ARBA" id="ARBA00022691"/>
    </source>
</evidence>
<dbReference type="InterPro" id="IPR051198">
    <property type="entry name" value="BchE-like"/>
</dbReference>
<gene>
    <name evidence="9" type="ORF">A2751_03840</name>
</gene>
<keyword evidence="3" id="KW-0808">Transferase</keyword>
<dbReference type="PROSITE" id="PS51918">
    <property type="entry name" value="RADICAL_SAM"/>
    <property type="match status" value="1"/>
</dbReference>
<dbReference type="InterPro" id="IPR006638">
    <property type="entry name" value="Elp3/MiaA/NifB-like_rSAM"/>
</dbReference>
<dbReference type="SUPFAM" id="SSF102114">
    <property type="entry name" value="Radical SAM enzymes"/>
    <property type="match status" value="1"/>
</dbReference>
<dbReference type="SFLD" id="SFLDG01082">
    <property type="entry name" value="B12-binding_domain_containing"/>
    <property type="match status" value="1"/>
</dbReference>
<dbReference type="GO" id="GO:0005829">
    <property type="term" value="C:cytosol"/>
    <property type="evidence" value="ECO:0007669"/>
    <property type="project" value="TreeGrafter"/>
</dbReference>
<evidence type="ECO:0000313" key="10">
    <source>
        <dbReference type="Proteomes" id="UP000176864"/>
    </source>
</evidence>
<dbReference type="SFLD" id="SFLDG01123">
    <property type="entry name" value="methyltransferase_(Class_B)"/>
    <property type="match status" value="1"/>
</dbReference>
<evidence type="ECO:0000256" key="5">
    <source>
        <dbReference type="ARBA" id="ARBA00022723"/>
    </source>
</evidence>
<dbReference type="Proteomes" id="UP000176864">
    <property type="component" value="Unassembled WGS sequence"/>
</dbReference>
<sequence>MKQTLDVVILKPSKYGPDGYVERFLKGFMPNSTVPYIRSMTPDVVDSVLINTHSIDEYVQTDLAYLDLLKNPATPTLLAVVGAQSHQFQRSLDLAALARESGVQNCVIGGPHAMTCDTSMLQNRGVSFALAEAETIWPTILRDAIRGQLQPVYGAAQRWAKELDAPVLIPPSREALRRYVVPMLGIYPARGCPFTCNFCSVIKIAGRQIRSQSVETTMASLRAAKTAKIRMVAFVSDNANKYAEIEELLEQMIAEQINIPFFVQCDTQISKDENLVRLLGRAGCFQMFVGVESFRRDVLLAAHKTQNHPSQYKNIVRLCRENGITTHFSNIIGFPGQSRQDILDHNRILREIDPDIVSFYILCPIPGTAQYDEFLAEGRITEPNLDRFDATTLTWKHDLSSTELDDLLFESYRRFYSLPHLGATMLRRFGRNKFDSICLQGGAFQIFNRFMGHKHIHPMSGGVWRIRLDSAADYRALRRKHFGYDLVPLPKSLALSATDAELNRRVKSAL</sequence>
<keyword evidence="7" id="KW-0411">Iron-sulfur</keyword>
<dbReference type="GO" id="GO:0051539">
    <property type="term" value="F:4 iron, 4 sulfur cluster binding"/>
    <property type="evidence" value="ECO:0007669"/>
    <property type="project" value="UniProtKB-KW"/>
</dbReference>
<dbReference type="SFLD" id="SFLDS00029">
    <property type="entry name" value="Radical_SAM"/>
    <property type="match status" value="1"/>
</dbReference>
<evidence type="ECO:0000256" key="3">
    <source>
        <dbReference type="ARBA" id="ARBA00022679"/>
    </source>
</evidence>
<evidence type="ECO:0000256" key="2">
    <source>
        <dbReference type="ARBA" id="ARBA00022603"/>
    </source>
</evidence>
<dbReference type="PANTHER" id="PTHR43409">
    <property type="entry name" value="ANAEROBIC MAGNESIUM-PROTOPORPHYRIN IX MONOMETHYL ESTER CYCLASE-RELATED"/>
    <property type="match status" value="1"/>
</dbReference>
<evidence type="ECO:0000256" key="6">
    <source>
        <dbReference type="ARBA" id="ARBA00023004"/>
    </source>
</evidence>
<dbReference type="InterPro" id="IPR058240">
    <property type="entry name" value="rSAM_sf"/>
</dbReference>
<feature type="domain" description="Radical SAM core" evidence="8">
    <location>
        <begin position="178"/>
        <end position="398"/>
    </location>
</feature>
<dbReference type="InterPro" id="IPR023404">
    <property type="entry name" value="rSAM_horseshoe"/>
</dbReference>
<proteinExistence type="predicted"/>
<evidence type="ECO:0000256" key="7">
    <source>
        <dbReference type="ARBA" id="ARBA00023014"/>
    </source>
</evidence>
<protein>
    <recommendedName>
        <fullName evidence="8">Radical SAM core domain-containing protein</fullName>
    </recommendedName>
</protein>
<reference evidence="9 10" key="1">
    <citation type="journal article" date="2016" name="Nat. Commun.">
        <title>Thousands of microbial genomes shed light on interconnected biogeochemical processes in an aquifer system.</title>
        <authorList>
            <person name="Anantharaman K."/>
            <person name="Brown C.T."/>
            <person name="Hug L.A."/>
            <person name="Sharon I."/>
            <person name="Castelle C.J."/>
            <person name="Probst A.J."/>
            <person name="Thomas B.C."/>
            <person name="Singh A."/>
            <person name="Wilkins M.J."/>
            <person name="Karaoz U."/>
            <person name="Brodie E.L."/>
            <person name="Williams K.H."/>
            <person name="Hubbard S.S."/>
            <person name="Banfield J.F."/>
        </authorList>
    </citation>
    <scope>NUCLEOTIDE SEQUENCE [LARGE SCALE GENOMIC DNA]</scope>
</reference>
<keyword evidence="5" id="KW-0479">Metal-binding</keyword>
<dbReference type="PANTHER" id="PTHR43409:SF7">
    <property type="entry name" value="BLL1977 PROTEIN"/>
    <property type="match status" value="1"/>
</dbReference>
<dbReference type="InterPro" id="IPR007197">
    <property type="entry name" value="rSAM"/>
</dbReference>
<dbReference type="CDD" id="cd01335">
    <property type="entry name" value="Radical_SAM"/>
    <property type="match status" value="1"/>
</dbReference>
<organism evidence="9 10">
    <name type="scientific">Candidatus Doudnabacteria bacterium RIFCSPHIGHO2_01_FULL_46_14</name>
    <dbReference type="NCBI Taxonomy" id="1817824"/>
    <lineage>
        <taxon>Bacteria</taxon>
        <taxon>Candidatus Doudnaibacteriota</taxon>
    </lineage>
</organism>
<dbReference type="EMBL" id="MFEK01000014">
    <property type="protein sequence ID" value="OGE78256.1"/>
    <property type="molecule type" value="Genomic_DNA"/>
</dbReference>
<name>A0A1F5NKM7_9BACT</name>
<evidence type="ECO:0000313" key="9">
    <source>
        <dbReference type="EMBL" id="OGE78256.1"/>
    </source>
</evidence>
<dbReference type="GO" id="GO:0003824">
    <property type="term" value="F:catalytic activity"/>
    <property type="evidence" value="ECO:0007669"/>
    <property type="project" value="InterPro"/>
</dbReference>
<dbReference type="AlphaFoldDB" id="A0A1F5NKM7"/>
<keyword evidence="6" id="KW-0408">Iron</keyword>
<comment type="caution">
    <text evidence="9">The sequence shown here is derived from an EMBL/GenBank/DDBJ whole genome shotgun (WGS) entry which is preliminary data.</text>
</comment>
<accession>A0A1F5NKM7</accession>
<dbReference type="Pfam" id="PF04055">
    <property type="entry name" value="Radical_SAM"/>
    <property type="match status" value="1"/>
</dbReference>
<dbReference type="GO" id="GO:0046872">
    <property type="term" value="F:metal ion binding"/>
    <property type="evidence" value="ECO:0007669"/>
    <property type="project" value="UniProtKB-KW"/>
</dbReference>
<dbReference type="STRING" id="1817824.A2751_03840"/>
<evidence type="ECO:0000256" key="1">
    <source>
        <dbReference type="ARBA" id="ARBA00001966"/>
    </source>
</evidence>
<dbReference type="Gene3D" id="3.80.30.20">
    <property type="entry name" value="tm_1862 like domain"/>
    <property type="match status" value="1"/>
</dbReference>